<reference evidence="4 5" key="1">
    <citation type="journal article" date="2023" name="ISME J.">
        <title>Cultivation and genomic characterization of novel and ubiquitous marine nitrite-oxidizing bacteria from the Nitrospirales.</title>
        <authorList>
            <person name="Mueller A.J."/>
            <person name="Daebeler A."/>
            <person name="Herbold C.W."/>
            <person name="Kirkegaard R.H."/>
            <person name="Daims H."/>
        </authorList>
    </citation>
    <scope>NUCLEOTIDE SEQUENCE [LARGE SCALE GENOMIC DNA]</scope>
    <source>
        <strain evidence="4 5">EB</strain>
    </source>
</reference>
<feature type="transmembrane region" description="Helical" evidence="1">
    <location>
        <begin position="311"/>
        <end position="328"/>
    </location>
</feature>
<dbReference type="InterPro" id="IPR025838">
    <property type="entry name" value="Transglut_i_TM"/>
</dbReference>
<feature type="domain" description="Inactive transglutaminase fused to 7 transmembrane helices" evidence="2">
    <location>
        <begin position="23"/>
        <end position="179"/>
    </location>
</feature>
<accession>A0ABU3K5T9</accession>
<evidence type="ECO:0000256" key="1">
    <source>
        <dbReference type="SAM" id="Phobius"/>
    </source>
</evidence>
<evidence type="ECO:0000313" key="5">
    <source>
        <dbReference type="Proteomes" id="UP001250932"/>
    </source>
</evidence>
<keyword evidence="1" id="KW-1133">Transmembrane helix</keyword>
<evidence type="ECO:0000259" key="3">
    <source>
        <dbReference type="Pfam" id="PF14402"/>
    </source>
</evidence>
<keyword evidence="5" id="KW-1185">Reference proteome</keyword>
<evidence type="ECO:0000259" key="2">
    <source>
        <dbReference type="Pfam" id="PF14400"/>
    </source>
</evidence>
<name>A0ABU3K5T9_9BACT</name>
<proteinExistence type="predicted"/>
<feature type="transmembrane region" description="Helical" evidence="1">
    <location>
        <begin position="472"/>
        <end position="492"/>
    </location>
</feature>
<dbReference type="Pfam" id="PF14402">
    <property type="entry name" value="7TM_transglut"/>
    <property type="match status" value="1"/>
</dbReference>
<feature type="domain" description="7 transmembrane helices usually fused to an inactive transglutaminase" evidence="3">
    <location>
        <begin position="259"/>
        <end position="504"/>
    </location>
</feature>
<dbReference type="InterPro" id="IPR025840">
    <property type="entry name" value="7TM_transglut"/>
</dbReference>
<gene>
    <name evidence="4" type="ORF">PPG34_05215</name>
</gene>
<evidence type="ECO:0000313" key="4">
    <source>
        <dbReference type="EMBL" id="MDT7041741.1"/>
    </source>
</evidence>
<dbReference type="RefSeq" id="WP_313832089.1">
    <property type="nucleotide sequence ID" value="NZ_JAQOUE010000001.1"/>
</dbReference>
<feature type="transmembrane region" description="Helical" evidence="1">
    <location>
        <begin position="447"/>
        <end position="466"/>
    </location>
</feature>
<comment type="caution">
    <text evidence="4">The sequence shown here is derived from an EMBL/GenBank/DDBJ whole genome shotgun (WGS) entry which is preliminary data.</text>
</comment>
<feature type="transmembrane region" description="Helical" evidence="1">
    <location>
        <begin position="383"/>
        <end position="404"/>
    </location>
</feature>
<keyword evidence="1" id="KW-0812">Transmembrane</keyword>
<dbReference type="EMBL" id="JAQOUE010000001">
    <property type="protein sequence ID" value="MDT7041741.1"/>
    <property type="molecule type" value="Genomic_DNA"/>
</dbReference>
<dbReference type="Proteomes" id="UP001250932">
    <property type="component" value="Unassembled WGS sequence"/>
</dbReference>
<protein>
    <submittedName>
        <fullName evidence="4">Inactive transglutaminase family protein</fullName>
    </submittedName>
</protein>
<feature type="transmembrane region" description="Helical" evidence="1">
    <location>
        <begin position="356"/>
        <end position="376"/>
    </location>
</feature>
<sequence length="509" mass="56768">MSKRHLFILVAFLTSMGIGAFAYKAIVLEFPLKPATTTTIWDIEVHVTFSGKKKPVKISLMIPRNTRRYSVVNENFISQSFGLTTNTDEANRQAVWSRRSVKGKQSLFYRGTVRRVVSVEDPTVTAFPPMPMPDWTGAKLEAATALLREIETKSADTPTLVSGLLTRIREVDSDPIIQGLVNPTATSEERLQVVTQVLALAKIPARVAHGIQLKETLNTAPIIHWIQIFDKGLWKSYDPATGTPEIPDDYFTWWRGTFPMMDVIGAENVEATILVAPNQEAAIQSAIVRSQLATPKLLEFSLFSLPLETQTVYRVLLMVPLGALLLVLLRNVIGLKTFGTFMPILIALAFRETQLLWGIILFTVIVTLGLGIRFYLEHLKLLLVPRLASLLILVVMLMAFLSILTHKLGIDHGLSIALFPMVILTMTIERMCIVWEERGPQEALQQGLGSLAVATLTYLTMSLPFLEHLLFVFPELLLIILAATLLLGRYSGLRLLELKRFKALAQETG</sequence>
<dbReference type="Pfam" id="PF14400">
    <property type="entry name" value="Transglut_i_TM"/>
    <property type="match status" value="1"/>
</dbReference>
<organism evidence="4 5">
    <name type="scientific">Candidatus Nitronereus thalassa</name>
    <dbReference type="NCBI Taxonomy" id="3020898"/>
    <lineage>
        <taxon>Bacteria</taxon>
        <taxon>Pseudomonadati</taxon>
        <taxon>Nitrospirota</taxon>
        <taxon>Nitrospiria</taxon>
        <taxon>Nitrospirales</taxon>
        <taxon>Nitrospiraceae</taxon>
        <taxon>Candidatus Nitronereus</taxon>
    </lineage>
</organism>
<keyword evidence="1" id="KW-0472">Membrane</keyword>
<feature type="transmembrane region" description="Helical" evidence="1">
    <location>
        <begin position="416"/>
        <end position="435"/>
    </location>
</feature>